<dbReference type="STRING" id="8081.ENSPREP00000004130"/>
<evidence type="ECO:0000313" key="8">
    <source>
        <dbReference type="Proteomes" id="UP000242638"/>
    </source>
</evidence>
<feature type="compositionally biased region" description="Polar residues" evidence="5">
    <location>
        <begin position="86"/>
        <end position="108"/>
    </location>
</feature>
<feature type="compositionally biased region" description="Low complexity" evidence="5">
    <location>
        <begin position="109"/>
        <end position="118"/>
    </location>
</feature>
<dbReference type="Bgee" id="ENSPREG00000002917">
    <property type="expression patterns" value="Expressed in caudal fin and 1 other cell type or tissue"/>
</dbReference>
<evidence type="ECO:0000256" key="4">
    <source>
        <dbReference type="PROSITE-ProRule" id="PRU00221"/>
    </source>
</evidence>
<evidence type="ECO:0000256" key="2">
    <source>
        <dbReference type="ARBA" id="ARBA00022574"/>
    </source>
</evidence>
<evidence type="ECO:0000256" key="3">
    <source>
        <dbReference type="ARBA" id="ARBA00022737"/>
    </source>
</evidence>
<feature type="repeat" description="WD" evidence="4">
    <location>
        <begin position="432"/>
        <end position="451"/>
    </location>
</feature>
<dbReference type="InterPro" id="IPR015943">
    <property type="entry name" value="WD40/YVTN_repeat-like_dom_sf"/>
</dbReference>
<sequence length="555" mass="61208">MLTAASRMSQSQKRGVGFKSCGVFCTKFKFQTETRPGDNCTFFLRAQFECQILAQMAQFGFENDITGILKLDMPITNAPIARWQRKASSSNTSGVNTLSPGKSGNISLSSSKTPTKTPGKNKKTPSKMGGDRFIPARNNKQMDVANFLLTKENEPADANPALSIESQKAWSVTLNGYNIEDAKILHLGGKPLNAPEGYQNNLKVLYSQVSTPASLKKNRYISSAPDKILDAPGLRNDFYLNLLDWSSRNVLAVALDNSVYLWDASQGDITLLLTMERQQDYICSLSWTKEGSYLAVGTSDCKVQLWDVENQKRLRSMISHTARVSSLSWNDYILSSGSRSGYIHHHDVRVPNHHISTLSGHSQEVCGLKWSPDGRYLASGGNDNLVCLWPRVQEGSSNSDGQLIRRLSEHQGAVKALAWCPWQSNILASGGGTSDRHIRIWNVNSGSCVNSLDTQSQISSLVFAPNYKELVSAHGFAHHNVAIWKYPSLCKVSELNGHDGRVLSLVLSPDNATVATVAGDETIRLWKSFEMDPVKKKAKERLVNSASSVIHQSIR</sequence>
<dbReference type="PANTHER" id="PTHR19918">
    <property type="entry name" value="CELL DIVISION CYCLE 20 CDC20 FIZZY -RELATED"/>
    <property type="match status" value="1"/>
</dbReference>
<feature type="repeat" description="WD" evidence="4">
    <location>
        <begin position="495"/>
        <end position="527"/>
    </location>
</feature>
<dbReference type="InterPro" id="IPR056150">
    <property type="entry name" value="WD40_CDC20-Fz"/>
</dbReference>
<comment type="similarity">
    <text evidence="1">Belongs to the WD repeat CDC20/Fizzy family.</text>
</comment>
<dbReference type="GO" id="GO:1905786">
    <property type="term" value="P:positive regulation of anaphase-promoting complex-dependent catabolic process"/>
    <property type="evidence" value="ECO:0007669"/>
    <property type="project" value="TreeGrafter"/>
</dbReference>
<evidence type="ECO:0000256" key="1">
    <source>
        <dbReference type="ARBA" id="ARBA00006445"/>
    </source>
</evidence>
<feature type="repeat" description="WD" evidence="4">
    <location>
        <begin position="358"/>
        <end position="389"/>
    </location>
</feature>
<dbReference type="InterPro" id="IPR011047">
    <property type="entry name" value="Quinoprotein_ADH-like_sf"/>
</dbReference>
<feature type="domain" description="CDC20/Fizzy WD40" evidence="6">
    <location>
        <begin position="229"/>
        <end position="526"/>
    </location>
</feature>
<dbReference type="SUPFAM" id="SSF50998">
    <property type="entry name" value="Quinoprotein alcohol dehydrogenase-like"/>
    <property type="match status" value="1"/>
</dbReference>
<proteinExistence type="inferred from homology"/>
<dbReference type="GO" id="GO:1990757">
    <property type="term" value="F:ubiquitin ligase activator activity"/>
    <property type="evidence" value="ECO:0007669"/>
    <property type="project" value="TreeGrafter"/>
</dbReference>
<dbReference type="Pfam" id="PF24807">
    <property type="entry name" value="WD40_CDC20-Fz"/>
    <property type="match status" value="1"/>
</dbReference>
<dbReference type="Ensembl" id="ENSPRET00000004189.1">
    <property type="protein sequence ID" value="ENSPREP00000004130.1"/>
    <property type="gene ID" value="ENSPREG00000002917.1"/>
</dbReference>
<dbReference type="InterPro" id="IPR033010">
    <property type="entry name" value="Cdc20/Fizzy"/>
</dbReference>
<dbReference type="GO" id="GO:0005680">
    <property type="term" value="C:anaphase-promoting complex"/>
    <property type="evidence" value="ECO:0007669"/>
    <property type="project" value="TreeGrafter"/>
</dbReference>
<dbReference type="Proteomes" id="UP000242638">
    <property type="component" value="Unassembled WGS sequence"/>
</dbReference>
<organism evidence="7 8">
    <name type="scientific">Poecilia reticulata</name>
    <name type="common">Guppy</name>
    <name type="synonym">Acanthophacelus reticulatus</name>
    <dbReference type="NCBI Taxonomy" id="8081"/>
    <lineage>
        <taxon>Eukaryota</taxon>
        <taxon>Metazoa</taxon>
        <taxon>Chordata</taxon>
        <taxon>Craniata</taxon>
        <taxon>Vertebrata</taxon>
        <taxon>Euteleostomi</taxon>
        <taxon>Actinopterygii</taxon>
        <taxon>Neopterygii</taxon>
        <taxon>Teleostei</taxon>
        <taxon>Neoteleostei</taxon>
        <taxon>Acanthomorphata</taxon>
        <taxon>Ovalentaria</taxon>
        <taxon>Atherinomorphae</taxon>
        <taxon>Cyprinodontiformes</taxon>
        <taxon>Poeciliidae</taxon>
        <taxon>Poeciliinae</taxon>
        <taxon>Poecilia</taxon>
    </lineage>
</organism>
<name>A0A3P9N3L8_POERE</name>
<feature type="repeat" description="WD" evidence="4">
    <location>
        <begin position="275"/>
        <end position="316"/>
    </location>
</feature>
<dbReference type="AlphaFoldDB" id="A0A3P9N3L8"/>
<protein>
    <submittedName>
        <fullName evidence="7">Cell division cycle 20 homolog</fullName>
    </submittedName>
</protein>
<dbReference type="GeneTree" id="ENSGT00950000183104"/>
<keyword evidence="8" id="KW-1185">Reference proteome</keyword>
<reference evidence="7" key="2">
    <citation type="submission" date="2025-08" db="UniProtKB">
        <authorList>
            <consortium name="Ensembl"/>
        </authorList>
    </citation>
    <scope>IDENTIFICATION</scope>
    <source>
        <strain evidence="7">Guanapo</strain>
    </source>
</reference>
<feature type="region of interest" description="Disordered" evidence="5">
    <location>
        <begin position="85"/>
        <end position="134"/>
    </location>
</feature>
<dbReference type="PROSITE" id="PS50082">
    <property type="entry name" value="WD_REPEATS_2"/>
    <property type="match status" value="4"/>
</dbReference>
<dbReference type="PANTHER" id="PTHR19918:SF3">
    <property type="entry name" value="CELL DIVISION CYCLE PROTEIN 20 HOMOLOG"/>
    <property type="match status" value="1"/>
</dbReference>
<reference evidence="8" key="1">
    <citation type="submission" date="2013-11" db="EMBL/GenBank/DDBJ databases">
        <title>The genomic landscape of the Guanapo guppy.</title>
        <authorList>
            <person name="Kuenstner A."/>
            <person name="Dreyer C."/>
        </authorList>
    </citation>
    <scope>NUCLEOTIDE SEQUENCE</scope>
    <source>
        <strain evidence="8">Guanapo</strain>
    </source>
</reference>
<dbReference type="InterPro" id="IPR001680">
    <property type="entry name" value="WD40_rpt"/>
</dbReference>
<keyword evidence="3" id="KW-0677">Repeat</keyword>
<dbReference type="GO" id="GO:0010997">
    <property type="term" value="F:anaphase-promoting complex binding"/>
    <property type="evidence" value="ECO:0007669"/>
    <property type="project" value="InterPro"/>
</dbReference>
<evidence type="ECO:0000256" key="5">
    <source>
        <dbReference type="SAM" id="MobiDB-lite"/>
    </source>
</evidence>
<dbReference type="GO" id="GO:0031145">
    <property type="term" value="P:anaphase-promoting complex-dependent catabolic process"/>
    <property type="evidence" value="ECO:0007669"/>
    <property type="project" value="TreeGrafter"/>
</dbReference>
<keyword evidence="2 4" id="KW-0853">WD repeat</keyword>
<evidence type="ECO:0000259" key="6">
    <source>
        <dbReference type="Pfam" id="PF24807"/>
    </source>
</evidence>
<dbReference type="Gene3D" id="2.130.10.10">
    <property type="entry name" value="YVTN repeat-like/Quinoprotein amine dehydrogenase"/>
    <property type="match status" value="1"/>
</dbReference>
<accession>A0A3P9N3L8</accession>
<dbReference type="SMART" id="SM00320">
    <property type="entry name" value="WD40"/>
    <property type="match status" value="7"/>
</dbReference>
<reference evidence="7" key="3">
    <citation type="submission" date="2025-09" db="UniProtKB">
        <authorList>
            <consortium name="Ensembl"/>
        </authorList>
    </citation>
    <scope>IDENTIFICATION</scope>
    <source>
        <strain evidence="7">Guanapo</strain>
    </source>
</reference>
<dbReference type="CDD" id="cd00200">
    <property type="entry name" value="WD40"/>
    <property type="match status" value="1"/>
</dbReference>
<evidence type="ECO:0000313" key="7">
    <source>
        <dbReference type="Ensembl" id="ENSPREP00000004130.1"/>
    </source>
</evidence>
<dbReference type="OMA" id="CSGACLN"/>
<dbReference type="PROSITE" id="PS50294">
    <property type="entry name" value="WD_REPEATS_REGION"/>
    <property type="match status" value="3"/>
</dbReference>